<gene>
    <name evidence="11" type="ORF">C0Q70_19064</name>
</gene>
<evidence type="ECO:0000256" key="4">
    <source>
        <dbReference type="ARBA" id="ARBA00020820"/>
    </source>
</evidence>
<dbReference type="OrthoDB" id="369569at2759"/>
<comment type="subcellular location">
    <subcellularLocation>
        <location evidence="1">Endoplasmic reticulum membrane</location>
        <topology evidence="1">Multi-pass membrane protein</topology>
    </subcellularLocation>
</comment>
<feature type="transmembrane region" description="Helical" evidence="10">
    <location>
        <begin position="77"/>
        <end position="102"/>
    </location>
</feature>
<evidence type="ECO:0000256" key="3">
    <source>
        <dbReference type="ARBA" id="ARBA00011276"/>
    </source>
</evidence>
<evidence type="ECO:0000256" key="8">
    <source>
        <dbReference type="ARBA" id="ARBA00023136"/>
    </source>
</evidence>
<evidence type="ECO:0000256" key="6">
    <source>
        <dbReference type="ARBA" id="ARBA00022824"/>
    </source>
</evidence>
<organism evidence="11 12">
    <name type="scientific">Pomacea canaliculata</name>
    <name type="common">Golden apple snail</name>
    <dbReference type="NCBI Taxonomy" id="400727"/>
    <lineage>
        <taxon>Eukaryota</taxon>
        <taxon>Metazoa</taxon>
        <taxon>Spiralia</taxon>
        <taxon>Lophotrochozoa</taxon>
        <taxon>Mollusca</taxon>
        <taxon>Gastropoda</taxon>
        <taxon>Caenogastropoda</taxon>
        <taxon>Architaenioglossa</taxon>
        <taxon>Ampullarioidea</taxon>
        <taxon>Ampullariidae</taxon>
        <taxon>Pomacea</taxon>
    </lineage>
</organism>
<comment type="similarity">
    <text evidence="2 9">Belongs to the EMC4 family.</text>
</comment>
<proteinExistence type="inferred from homology"/>
<sequence>MSTRKRHKWAIDFAGSSRSRGERSALVPVHPDVSTPVGCMDTTGVTERGKDADPNLIVKRSWDIALGPIKQVPMNMFIMWMAGSSISIFPIMMVGMMFFRPIQAMLSISNTFKSIEGQQAGVQKLVYIIGNLLCLAMAIYKCQTMGLLPTHASDWLAFAQPQQRMEWSGGGAYL</sequence>
<dbReference type="GO" id="GO:0005789">
    <property type="term" value="C:endoplasmic reticulum membrane"/>
    <property type="evidence" value="ECO:0007669"/>
    <property type="project" value="UniProtKB-SubCell"/>
</dbReference>
<evidence type="ECO:0000256" key="2">
    <source>
        <dbReference type="ARBA" id="ARBA00007715"/>
    </source>
</evidence>
<name>A0A2T7NIA1_POMCA</name>
<keyword evidence="12" id="KW-1185">Reference proteome</keyword>
<keyword evidence="7 10" id="KW-1133">Transmembrane helix</keyword>
<dbReference type="OMA" id="QQTFKVI"/>
<keyword evidence="5 10" id="KW-0812">Transmembrane</keyword>
<dbReference type="PIRSF" id="PIRSF017207">
    <property type="entry name" value="UCP017207_TM-p85"/>
    <property type="match status" value="1"/>
</dbReference>
<dbReference type="EMBL" id="PZQS01000012">
    <property type="protein sequence ID" value="PVD20901.1"/>
    <property type="molecule type" value="Genomic_DNA"/>
</dbReference>
<keyword evidence="8 9" id="KW-0472">Membrane</keyword>
<evidence type="ECO:0000256" key="10">
    <source>
        <dbReference type="SAM" id="Phobius"/>
    </source>
</evidence>
<dbReference type="InterPro" id="IPR009445">
    <property type="entry name" value="TMEM85/Emc4"/>
</dbReference>
<evidence type="ECO:0000256" key="9">
    <source>
        <dbReference type="PIRNR" id="PIRNR017207"/>
    </source>
</evidence>
<dbReference type="PANTHER" id="PTHR19315">
    <property type="entry name" value="ER MEMBRANE PROTEIN COMPLEX SUBUNIT 4"/>
    <property type="match status" value="1"/>
</dbReference>
<accession>A0A2T7NIA1</accession>
<dbReference type="STRING" id="400727.A0A2T7NIA1"/>
<dbReference type="AlphaFoldDB" id="A0A2T7NIA1"/>
<evidence type="ECO:0000256" key="7">
    <source>
        <dbReference type="ARBA" id="ARBA00022989"/>
    </source>
</evidence>
<protein>
    <recommendedName>
        <fullName evidence="4 9">ER membrane protein complex subunit 4</fullName>
    </recommendedName>
</protein>
<dbReference type="Proteomes" id="UP000245119">
    <property type="component" value="Linkage Group LG12"/>
</dbReference>
<evidence type="ECO:0000256" key="5">
    <source>
        <dbReference type="ARBA" id="ARBA00022692"/>
    </source>
</evidence>
<comment type="caution">
    <text evidence="11">The sequence shown here is derived from an EMBL/GenBank/DDBJ whole genome shotgun (WGS) entry which is preliminary data.</text>
</comment>
<evidence type="ECO:0000256" key="1">
    <source>
        <dbReference type="ARBA" id="ARBA00004477"/>
    </source>
</evidence>
<reference evidence="11 12" key="1">
    <citation type="submission" date="2018-04" db="EMBL/GenBank/DDBJ databases">
        <title>The genome of golden apple snail Pomacea canaliculata provides insight into stress tolerance and invasive adaptation.</title>
        <authorList>
            <person name="Liu C."/>
            <person name="Liu B."/>
            <person name="Ren Y."/>
            <person name="Zhang Y."/>
            <person name="Wang H."/>
            <person name="Li S."/>
            <person name="Jiang F."/>
            <person name="Yin L."/>
            <person name="Zhang G."/>
            <person name="Qian W."/>
            <person name="Fan W."/>
        </authorList>
    </citation>
    <scope>NUCLEOTIDE SEQUENCE [LARGE SCALE GENOMIC DNA]</scope>
    <source>
        <strain evidence="11">SZHN2017</strain>
        <tissue evidence="11">Muscle</tissue>
    </source>
</reference>
<evidence type="ECO:0000313" key="11">
    <source>
        <dbReference type="EMBL" id="PVD20901.1"/>
    </source>
</evidence>
<evidence type="ECO:0000313" key="12">
    <source>
        <dbReference type="Proteomes" id="UP000245119"/>
    </source>
</evidence>
<dbReference type="Pfam" id="PF06417">
    <property type="entry name" value="EMC4"/>
    <property type="match status" value="1"/>
</dbReference>
<keyword evidence="6" id="KW-0256">Endoplasmic reticulum</keyword>
<comment type="subunit">
    <text evidence="3">Component of the ER membrane protein complex (EMC).</text>
</comment>